<feature type="transmembrane region" description="Helical" evidence="1">
    <location>
        <begin position="195"/>
        <end position="211"/>
    </location>
</feature>
<dbReference type="Proteomes" id="UP001218579">
    <property type="component" value="Unassembled WGS sequence"/>
</dbReference>
<dbReference type="RefSeq" id="WP_272743765.1">
    <property type="nucleotide sequence ID" value="NZ_JAQQKV010000001.1"/>
</dbReference>
<gene>
    <name evidence="2" type="ORF">PQU98_04900</name>
</gene>
<sequence length="272" mass="29102">MAITTYSSHYSDAGHRTTDGLQALSLLILAVAQIISAQLPFIMGWPETVASQARLVETPLTPAGYTFAIWGVIYLWSLAFAIWQILPRQLHNPVVRRAGWPIAGAFAANTLWSWWVPQNGVDAVSFLIIVAGVTCACAAMLNLVRSEILLTRAEDTLVLMPISLLAGWVSAAAFVNAASAVRLYGIDQLDPTRPGVAMGFMLTSMAFLLTLTRLGGQMFYAIAGMWALQGIIAANLNRPEAGILNIVAGIGIALLAANLVWAKILGQNQKAG</sequence>
<dbReference type="EMBL" id="JAQQKV010000001">
    <property type="protein sequence ID" value="MDC7675454.1"/>
    <property type="molecule type" value="Genomic_DNA"/>
</dbReference>
<feature type="transmembrane region" description="Helical" evidence="1">
    <location>
        <begin position="98"/>
        <end position="117"/>
    </location>
</feature>
<keyword evidence="3" id="KW-1185">Reference proteome</keyword>
<feature type="transmembrane region" description="Helical" evidence="1">
    <location>
        <begin position="123"/>
        <end position="144"/>
    </location>
</feature>
<evidence type="ECO:0008006" key="4">
    <source>
        <dbReference type="Google" id="ProtNLM"/>
    </source>
</evidence>
<keyword evidence="1" id="KW-0812">Transmembrane</keyword>
<comment type="caution">
    <text evidence="2">The sequence shown here is derived from an EMBL/GenBank/DDBJ whole genome shotgun (WGS) entry which is preliminary data.</text>
</comment>
<keyword evidence="1" id="KW-0472">Membrane</keyword>
<dbReference type="PANTHER" id="PTHR33802">
    <property type="entry name" value="SI:CH211-161H7.5-RELATED"/>
    <property type="match status" value="1"/>
</dbReference>
<organism evidence="2 3">
    <name type="scientific">Asticcacaulis machinosus</name>
    <dbReference type="NCBI Taxonomy" id="2984211"/>
    <lineage>
        <taxon>Bacteria</taxon>
        <taxon>Pseudomonadati</taxon>
        <taxon>Pseudomonadota</taxon>
        <taxon>Alphaproteobacteria</taxon>
        <taxon>Caulobacterales</taxon>
        <taxon>Caulobacteraceae</taxon>
        <taxon>Asticcacaulis</taxon>
    </lineage>
</organism>
<name>A0ABT5HGS8_9CAUL</name>
<feature type="transmembrane region" description="Helical" evidence="1">
    <location>
        <begin position="21"/>
        <end position="43"/>
    </location>
</feature>
<feature type="transmembrane region" description="Helical" evidence="1">
    <location>
        <begin position="156"/>
        <end position="175"/>
    </location>
</feature>
<proteinExistence type="predicted"/>
<accession>A0ABT5HGS8</accession>
<feature type="transmembrane region" description="Helical" evidence="1">
    <location>
        <begin position="63"/>
        <end position="86"/>
    </location>
</feature>
<keyword evidence="1" id="KW-1133">Transmembrane helix</keyword>
<evidence type="ECO:0000313" key="2">
    <source>
        <dbReference type="EMBL" id="MDC7675454.1"/>
    </source>
</evidence>
<reference evidence="2 3" key="1">
    <citation type="submission" date="2023-01" db="EMBL/GenBank/DDBJ databases">
        <title>Novel species of the genus Asticcacaulis isolated from rivers.</title>
        <authorList>
            <person name="Lu H."/>
        </authorList>
    </citation>
    <scope>NUCLEOTIDE SEQUENCE [LARGE SCALE GENOMIC DNA]</scope>
    <source>
        <strain evidence="2 3">LKC15W</strain>
    </source>
</reference>
<dbReference type="PANTHER" id="PTHR33802:SF1">
    <property type="entry name" value="XK-RELATED PROTEIN"/>
    <property type="match status" value="1"/>
</dbReference>
<evidence type="ECO:0000313" key="3">
    <source>
        <dbReference type="Proteomes" id="UP001218579"/>
    </source>
</evidence>
<feature type="transmembrane region" description="Helical" evidence="1">
    <location>
        <begin position="242"/>
        <end position="261"/>
    </location>
</feature>
<protein>
    <recommendedName>
        <fullName evidence="4">TspO and MBR related proteins</fullName>
    </recommendedName>
</protein>
<evidence type="ECO:0000256" key="1">
    <source>
        <dbReference type="SAM" id="Phobius"/>
    </source>
</evidence>